<evidence type="ECO:0000256" key="4">
    <source>
        <dbReference type="ARBA" id="ARBA00022692"/>
    </source>
</evidence>
<name>A0A1T4LGU6_9BACT</name>
<reference evidence="11 12" key="1">
    <citation type="submission" date="2017-02" db="EMBL/GenBank/DDBJ databases">
        <authorList>
            <person name="Peterson S.W."/>
        </authorList>
    </citation>
    <scope>NUCLEOTIDE SEQUENCE [LARGE SCALE GENOMIC DNA]</scope>
    <source>
        <strain evidence="11 12">DSM 22335</strain>
    </source>
</reference>
<keyword evidence="11" id="KW-0012">Acyltransferase</keyword>
<evidence type="ECO:0000256" key="7">
    <source>
        <dbReference type="ARBA" id="ARBA00023136"/>
    </source>
</evidence>
<evidence type="ECO:0000313" key="11">
    <source>
        <dbReference type="EMBL" id="SJZ54009.1"/>
    </source>
</evidence>
<feature type="transmembrane region" description="Helical" evidence="10">
    <location>
        <begin position="165"/>
        <end position="185"/>
    </location>
</feature>
<comment type="pathway">
    <text evidence="10">Lipid metabolism; phospholipid metabolism.</text>
</comment>
<feature type="transmembrane region" description="Helical" evidence="10">
    <location>
        <begin position="73"/>
        <end position="95"/>
    </location>
</feature>
<evidence type="ECO:0000256" key="3">
    <source>
        <dbReference type="ARBA" id="ARBA00022679"/>
    </source>
</evidence>
<evidence type="ECO:0000256" key="5">
    <source>
        <dbReference type="ARBA" id="ARBA00022989"/>
    </source>
</evidence>
<keyword evidence="1 10" id="KW-1003">Cell membrane</keyword>
<dbReference type="PANTHER" id="PTHR30309">
    <property type="entry name" value="INNER MEMBRANE PROTEIN YGIH"/>
    <property type="match status" value="1"/>
</dbReference>
<dbReference type="UniPathway" id="UPA00085"/>
<evidence type="ECO:0000313" key="12">
    <source>
        <dbReference type="Proteomes" id="UP000190888"/>
    </source>
</evidence>
<comment type="similarity">
    <text evidence="10">Belongs to the PlsY family.</text>
</comment>
<comment type="subunit">
    <text evidence="10">Probably interacts with PlsX.</text>
</comment>
<keyword evidence="9 10" id="KW-1208">Phospholipid metabolism</keyword>
<accession>A0A1T4LGU6</accession>
<proteinExistence type="inferred from homology"/>
<dbReference type="HAMAP" id="MF_01043">
    <property type="entry name" value="PlsY"/>
    <property type="match status" value="1"/>
</dbReference>
<comment type="subcellular location">
    <subcellularLocation>
        <location evidence="10">Cell membrane</location>
        <topology evidence="10">Multi-pass membrane protein</topology>
    </subcellularLocation>
</comment>
<dbReference type="SMART" id="SM01207">
    <property type="entry name" value="G3P_acyltransf"/>
    <property type="match status" value="1"/>
</dbReference>
<keyword evidence="6 10" id="KW-0443">Lipid metabolism</keyword>
<evidence type="ECO:0000256" key="9">
    <source>
        <dbReference type="ARBA" id="ARBA00023264"/>
    </source>
</evidence>
<keyword evidence="4 10" id="KW-0812">Transmembrane</keyword>
<dbReference type="GO" id="GO:0043772">
    <property type="term" value="F:acyl-phosphate glycerol-3-phosphate acyltransferase activity"/>
    <property type="evidence" value="ECO:0007669"/>
    <property type="project" value="UniProtKB-UniRule"/>
</dbReference>
<dbReference type="Pfam" id="PF02660">
    <property type="entry name" value="G3P_acyltransf"/>
    <property type="match status" value="1"/>
</dbReference>
<dbReference type="GO" id="GO:0005886">
    <property type="term" value="C:plasma membrane"/>
    <property type="evidence" value="ECO:0007669"/>
    <property type="project" value="UniProtKB-SubCell"/>
</dbReference>
<feature type="transmembrane region" description="Helical" evidence="10">
    <location>
        <begin position="107"/>
        <end position="128"/>
    </location>
</feature>
<dbReference type="PANTHER" id="PTHR30309:SF0">
    <property type="entry name" value="GLYCEROL-3-PHOSPHATE ACYLTRANSFERASE-RELATED"/>
    <property type="match status" value="1"/>
</dbReference>
<gene>
    <name evidence="10" type="primary">plsY</name>
    <name evidence="11" type="ORF">SAMN04488132_102494</name>
</gene>
<dbReference type="AlphaFoldDB" id="A0A1T4LGU6"/>
<organism evidence="11 12">
    <name type="scientific">Sediminibacterium ginsengisoli</name>
    <dbReference type="NCBI Taxonomy" id="413434"/>
    <lineage>
        <taxon>Bacteria</taxon>
        <taxon>Pseudomonadati</taxon>
        <taxon>Bacteroidota</taxon>
        <taxon>Chitinophagia</taxon>
        <taxon>Chitinophagales</taxon>
        <taxon>Chitinophagaceae</taxon>
        <taxon>Sediminibacterium</taxon>
    </lineage>
</organism>
<evidence type="ECO:0000256" key="8">
    <source>
        <dbReference type="ARBA" id="ARBA00023209"/>
    </source>
</evidence>
<keyword evidence="3 10" id="KW-0808">Transferase</keyword>
<protein>
    <recommendedName>
        <fullName evidence="10">Glycerol-3-phosphate acyltransferase</fullName>
    </recommendedName>
    <alternativeName>
        <fullName evidence="10">Acyl-PO4 G3P acyltransferase</fullName>
    </alternativeName>
    <alternativeName>
        <fullName evidence="10">Acyl-phosphate--glycerol-3-phosphate acyltransferase</fullName>
    </alternativeName>
    <alternativeName>
        <fullName evidence="10">G3P acyltransferase</fullName>
        <shortName evidence="10">GPAT</shortName>
        <ecNumber evidence="10">2.3.1.275</ecNumber>
    </alternativeName>
    <alternativeName>
        <fullName evidence="10">Lysophosphatidic acid synthase</fullName>
        <shortName evidence="10">LPA synthase</shortName>
    </alternativeName>
</protein>
<dbReference type="EMBL" id="FUWH01000002">
    <property type="protein sequence ID" value="SJZ54009.1"/>
    <property type="molecule type" value="Genomic_DNA"/>
</dbReference>
<keyword evidence="12" id="KW-1185">Reference proteome</keyword>
<evidence type="ECO:0000256" key="2">
    <source>
        <dbReference type="ARBA" id="ARBA00022516"/>
    </source>
</evidence>
<dbReference type="GO" id="GO:0008654">
    <property type="term" value="P:phospholipid biosynthetic process"/>
    <property type="evidence" value="ECO:0007669"/>
    <property type="project" value="UniProtKB-UniRule"/>
</dbReference>
<comment type="catalytic activity">
    <reaction evidence="10">
        <text>an acyl phosphate + sn-glycerol 3-phosphate = a 1-acyl-sn-glycero-3-phosphate + phosphate</text>
        <dbReference type="Rhea" id="RHEA:34075"/>
        <dbReference type="ChEBI" id="CHEBI:43474"/>
        <dbReference type="ChEBI" id="CHEBI:57597"/>
        <dbReference type="ChEBI" id="CHEBI:57970"/>
        <dbReference type="ChEBI" id="CHEBI:59918"/>
        <dbReference type="EC" id="2.3.1.275"/>
    </reaction>
</comment>
<comment type="function">
    <text evidence="10">Catalyzes the transfer of an acyl group from acyl-phosphate (acyl-PO(4)) to glycerol-3-phosphate (G3P) to form lysophosphatidic acid (LPA). This enzyme utilizes acyl-phosphate as fatty acyl donor, but not acyl-CoA or acyl-ACP.</text>
</comment>
<keyword evidence="5 10" id="KW-1133">Transmembrane helix</keyword>
<feature type="transmembrane region" description="Helical" evidence="10">
    <location>
        <begin position="134"/>
        <end position="158"/>
    </location>
</feature>
<dbReference type="InterPro" id="IPR003811">
    <property type="entry name" value="G3P_acylTferase_PlsY"/>
</dbReference>
<dbReference type="EC" id="2.3.1.275" evidence="10"/>
<dbReference type="Proteomes" id="UP000190888">
    <property type="component" value="Unassembled WGS sequence"/>
</dbReference>
<dbReference type="NCBIfam" id="TIGR00023">
    <property type="entry name" value="glycerol-3-phosphate 1-O-acyltransferase PlsY"/>
    <property type="match status" value="1"/>
</dbReference>
<dbReference type="STRING" id="413434.SAMN04488132_102494"/>
<keyword evidence="8 10" id="KW-0594">Phospholipid biosynthesis</keyword>
<feature type="transmembrane region" description="Helical" evidence="10">
    <location>
        <begin position="25"/>
        <end position="43"/>
    </location>
</feature>
<evidence type="ECO:0000256" key="6">
    <source>
        <dbReference type="ARBA" id="ARBA00023098"/>
    </source>
</evidence>
<sequence>MLTYPYLHSWYLCTNKLQPPPMNELLLIVCAYLIGSIPTSIWVSKSFFDIDIRDYGSGNAGATNTFRVLGSKWGSFVMLVDILKGVIATSLYILLPYYLTDEWDRTNLMIGLGLAAVVGHIFPIWAGFRGGKGVATLLGMAVAIQPVVAICCIGVFLLVLYLTRFVSLSSILAGISFMVFILFIFNEKETLYRIFAVLVALMVVLTHQKNISRILKGTESKVPILKHRDRRRQRRS</sequence>
<keyword evidence="2 10" id="KW-0444">Lipid biosynthesis</keyword>
<evidence type="ECO:0000256" key="1">
    <source>
        <dbReference type="ARBA" id="ARBA00022475"/>
    </source>
</evidence>
<keyword evidence="7 10" id="KW-0472">Membrane</keyword>
<feature type="transmembrane region" description="Helical" evidence="10">
    <location>
        <begin position="191"/>
        <end position="207"/>
    </location>
</feature>
<evidence type="ECO:0000256" key="10">
    <source>
        <dbReference type="HAMAP-Rule" id="MF_01043"/>
    </source>
</evidence>